<dbReference type="EMBL" id="CP124855">
    <property type="protein sequence ID" value="WHF51568.1"/>
    <property type="molecule type" value="Genomic_DNA"/>
</dbReference>
<dbReference type="InterPro" id="IPR011701">
    <property type="entry name" value="MFS"/>
</dbReference>
<evidence type="ECO:0000256" key="2">
    <source>
        <dbReference type="ARBA" id="ARBA00022989"/>
    </source>
</evidence>
<dbReference type="InterPro" id="IPR036259">
    <property type="entry name" value="MFS_trans_sf"/>
</dbReference>
<feature type="transmembrane region" description="Helical" evidence="4">
    <location>
        <begin position="164"/>
        <end position="183"/>
    </location>
</feature>
<feature type="transmembrane region" description="Helical" evidence="4">
    <location>
        <begin position="6"/>
        <end position="26"/>
    </location>
</feature>
<dbReference type="RefSeq" id="WP_282904909.1">
    <property type="nucleotide sequence ID" value="NZ_CP124855.1"/>
</dbReference>
<evidence type="ECO:0000256" key="4">
    <source>
        <dbReference type="SAM" id="Phobius"/>
    </source>
</evidence>
<dbReference type="Pfam" id="PF07690">
    <property type="entry name" value="MFS_1"/>
    <property type="match status" value="1"/>
</dbReference>
<feature type="transmembrane region" description="Helical" evidence="4">
    <location>
        <begin position="77"/>
        <end position="100"/>
    </location>
</feature>
<feature type="transmembrane region" description="Helical" evidence="4">
    <location>
        <begin position="139"/>
        <end position="158"/>
    </location>
</feature>
<evidence type="ECO:0000256" key="3">
    <source>
        <dbReference type="ARBA" id="ARBA00023136"/>
    </source>
</evidence>
<keyword evidence="2 4" id="KW-1133">Transmembrane helix</keyword>
<feature type="transmembrane region" description="Helical" evidence="4">
    <location>
        <begin position="335"/>
        <end position="359"/>
    </location>
</feature>
<dbReference type="PANTHER" id="PTHR23518:SF2">
    <property type="entry name" value="MAJOR FACILITATOR SUPERFAMILY TRANSPORTER"/>
    <property type="match status" value="1"/>
</dbReference>
<dbReference type="Proteomes" id="UP001241656">
    <property type="component" value="Chromosome"/>
</dbReference>
<feature type="transmembrane region" description="Helical" evidence="4">
    <location>
        <begin position="38"/>
        <end position="57"/>
    </location>
</feature>
<accession>A0ABY8RC85</accession>
<dbReference type="CDD" id="cd17370">
    <property type="entry name" value="MFS_MJ1317_like"/>
    <property type="match status" value="1"/>
</dbReference>
<evidence type="ECO:0000313" key="6">
    <source>
        <dbReference type="EMBL" id="WHF51568.1"/>
    </source>
</evidence>
<organism evidence="6 7">
    <name type="scientific">Chryseobacterium gotjawalense</name>
    <dbReference type="NCBI Taxonomy" id="3042315"/>
    <lineage>
        <taxon>Bacteria</taxon>
        <taxon>Pseudomonadati</taxon>
        <taxon>Bacteroidota</taxon>
        <taxon>Flavobacteriia</taxon>
        <taxon>Flavobacteriales</taxon>
        <taxon>Weeksellaceae</taxon>
        <taxon>Chryseobacterium group</taxon>
        <taxon>Chryseobacterium</taxon>
    </lineage>
</organism>
<protein>
    <submittedName>
        <fullName evidence="6">MFS transporter</fullName>
    </submittedName>
</protein>
<gene>
    <name evidence="6" type="ORF">QGN23_14260</name>
</gene>
<feature type="transmembrane region" description="Helical" evidence="4">
    <location>
        <begin position="298"/>
        <end position="323"/>
    </location>
</feature>
<sequence>MKYITRTIWILSLVSLFTDIASEMLYPVMPMYLKSIGFSIVLIGILEGVAEATAGMSKAYFGKLSDNSGRRVPFVKIGYAFSAVSKPMMAIFTYPLLIFFSRTLDRFGKGIRTAARDALLSDEATAETKGQIFGFHRSMDTLGAVIGPSLALIYLYFYPQNYRTLFFIAFIPGLLAVLASFLLKDKHPKDIKPKSAASFFSFINYWKVSPPEYKKLVIGLLAFTLFNSSDIFLLLKAKQSGLDDTMVIAVYIFYNLIYAFFSFPIGILADKIGLKKILISGLLLFSAVYFGMSVNTNLYVFFGLFSLYGIYAAATNGISTAWISNISDRKDTATAIGTFSGFQSICTMLASSFAGLIWFQFGAPATFLISAFATLIVVLYLLTIPKPNTLIKENH</sequence>
<evidence type="ECO:0000259" key="5">
    <source>
        <dbReference type="PROSITE" id="PS50850"/>
    </source>
</evidence>
<feature type="transmembrane region" description="Helical" evidence="4">
    <location>
        <begin position="216"/>
        <end position="235"/>
    </location>
</feature>
<keyword evidence="3 4" id="KW-0472">Membrane</keyword>
<dbReference type="InterPro" id="IPR020846">
    <property type="entry name" value="MFS_dom"/>
</dbReference>
<keyword evidence="1 4" id="KW-0812">Transmembrane</keyword>
<evidence type="ECO:0000256" key="1">
    <source>
        <dbReference type="ARBA" id="ARBA00022692"/>
    </source>
</evidence>
<evidence type="ECO:0000313" key="7">
    <source>
        <dbReference type="Proteomes" id="UP001241656"/>
    </source>
</evidence>
<feature type="transmembrane region" description="Helical" evidence="4">
    <location>
        <begin position="247"/>
        <end position="269"/>
    </location>
</feature>
<name>A0ABY8RC85_9FLAO</name>
<feature type="transmembrane region" description="Helical" evidence="4">
    <location>
        <begin position="365"/>
        <end position="382"/>
    </location>
</feature>
<dbReference type="PROSITE" id="PS50850">
    <property type="entry name" value="MFS"/>
    <property type="match status" value="1"/>
</dbReference>
<dbReference type="PANTHER" id="PTHR23518">
    <property type="entry name" value="C-METHYLTRANSFERASE"/>
    <property type="match status" value="1"/>
</dbReference>
<dbReference type="Gene3D" id="1.20.1250.20">
    <property type="entry name" value="MFS general substrate transporter like domains"/>
    <property type="match status" value="2"/>
</dbReference>
<feature type="domain" description="Major facilitator superfamily (MFS) profile" evidence="5">
    <location>
        <begin position="7"/>
        <end position="388"/>
    </location>
</feature>
<reference evidence="6 7" key="1">
    <citation type="submission" date="2023-05" db="EMBL/GenBank/DDBJ databases">
        <title>Genomic insight into Chryseobacterium sp. wdc7 isolated forest soil (Gotjawal).</title>
        <authorList>
            <person name="Park S.-J."/>
        </authorList>
    </citation>
    <scope>NUCLEOTIDE SEQUENCE [LARGE SCALE GENOMIC DNA]</scope>
    <source>
        <strain evidence="7">wdc7</strain>
    </source>
</reference>
<keyword evidence="7" id="KW-1185">Reference proteome</keyword>
<dbReference type="SUPFAM" id="SSF103473">
    <property type="entry name" value="MFS general substrate transporter"/>
    <property type="match status" value="1"/>
</dbReference>
<proteinExistence type="predicted"/>